<gene>
    <name evidence="2" type="ORF">F6X51_24920</name>
</gene>
<dbReference type="EMBL" id="VZZJ01000036">
    <property type="protein sequence ID" value="KAB1069638.1"/>
    <property type="molecule type" value="Genomic_DNA"/>
</dbReference>
<protein>
    <submittedName>
        <fullName evidence="2">Uncharacterized protein</fullName>
    </submittedName>
</protein>
<evidence type="ECO:0000313" key="2">
    <source>
        <dbReference type="EMBL" id="KAB1069638.1"/>
    </source>
</evidence>
<name>A0A6N6MMR8_9HYPH</name>
<dbReference type="AlphaFoldDB" id="A0A6N6MMR8"/>
<proteinExistence type="predicted"/>
<accession>A0A6N6MMR8</accession>
<evidence type="ECO:0000256" key="1">
    <source>
        <dbReference type="SAM" id="MobiDB-lite"/>
    </source>
</evidence>
<organism evidence="2 3">
    <name type="scientific">Methylobacterium planeticum</name>
    <dbReference type="NCBI Taxonomy" id="2615211"/>
    <lineage>
        <taxon>Bacteria</taxon>
        <taxon>Pseudomonadati</taxon>
        <taxon>Pseudomonadota</taxon>
        <taxon>Alphaproteobacteria</taxon>
        <taxon>Hyphomicrobiales</taxon>
        <taxon>Methylobacteriaceae</taxon>
        <taxon>Methylobacterium</taxon>
    </lineage>
</organism>
<sequence>MGRSAARRAAAAGAGCPSASGSPPGVPSIRSWIRGRLPGQIPDRLLGRLGRRVGSSCCTGPLARTARCRPPRSGSLRQTGPGPARQVARPPLPSPVKPIIERLAPARALRLAV</sequence>
<feature type="compositionally biased region" description="Low complexity" evidence="1">
    <location>
        <begin position="1"/>
        <end position="23"/>
    </location>
</feature>
<evidence type="ECO:0000313" key="3">
    <source>
        <dbReference type="Proteomes" id="UP000441523"/>
    </source>
</evidence>
<dbReference type="Proteomes" id="UP000441523">
    <property type="component" value="Unassembled WGS sequence"/>
</dbReference>
<feature type="region of interest" description="Disordered" evidence="1">
    <location>
        <begin position="1"/>
        <end position="31"/>
    </location>
</feature>
<comment type="caution">
    <text evidence="2">The sequence shown here is derived from an EMBL/GenBank/DDBJ whole genome shotgun (WGS) entry which is preliminary data.</text>
</comment>
<keyword evidence="3" id="KW-1185">Reference proteome</keyword>
<feature type="region of interest" description="Disordered" evidence="1">
    <location>
        <begin position="60"/>
        <end position="95"/>
    </location>
</feature>
<reference evidence="2 3" key="1">
    <citation type="submission" date="2019-09" db="EMBL/GenBank/DDBJ databases">
        <title>YIM 132548 draft genome.</title>
        <authorList>
            <person name="Jiang L."/>
        </authorList>
    </citation>
    <scope>NUCLEOTIDE SEQUENCE [LARGE SCALE GENOMIC DNA]</scope>
    <source>
        <strain evidence="2 3">YIM 132548</strain>
    </source>
</reference>